<evidence type="ECO:0000313" key="3">
    <source>
        <dbReference type="Proteomes" id="UP000193411"/>
    </source>
</evidence>
<dbReference type="GO" id="GO:0010181">
    <property type="term" value="F:FMN binding"/>
    <property type="evidence" value="ECO:0007669"/>
    <property type="project" value="InterPro"/>
</dbReference>
<name>A0A1Y2H9Q2_9FUNG</name>
<protein>
    <submittedName>
        <fullName evidence="2">Pyridoxamine 5'-phosphate oxidase-domain-containing protein</fullName>
    </submittedName>
</protein>
<gene>
    <name evidence="2" type="ORF">BCR44DRAFT_1444131</name>
</gene>
<comment type="caution">
    <text evidence="2">The sequence shown here is derived from an EMBL/GenBank/DDBJ whole genome shotgun (WGS) entry which is preliminary data.</text>
</comment>
<sequence length="235" mass="25914">MSTMSTMSAHRWIDRLHASLASNFAVLGHPVKYVQLATCGTISTPASPLQSPSWAPRVRTVVFRGLVANGTAHFADDWIKTSPHSVAAAQDELVHLLFVTDLRTRKVTEIKDNPLVEVCWYFSHSREQFRLSGVGVVVDGNASTVSTATSSKVNWQQVRERMWAVQSPAAKQTYLDSKTSDAVPSSDLAKVSSHFGLVYVTVNHVDHLDLRNAESQGSTVWALRQGEYHALRSTL</sequence>
<dbReference type="UniPathway" id="UPA01068">
    <property type="reaction ID" value="UER00304"/>
</dbReference>
<dbReference type="AlphaFoldDB" id="A0A1Y2H9Q2"/>
<dbReference type="PANTHER" id="PTHR28243:SF1">
    <property type="entry name" value="PYRIDOXAMINE 5'-PHOSPHATE OXIDASE ALR4036 FAMILY FMN-BINDING DOMAIN-CONTAINING PROTEIN"/>
    <property type="match status" value="1"/>
</dbReference>
<dbReference type="InterPro" id="IPR012349">
    <property type="entry name" value="Split_barrel_FMN-bd"/>
</dbReference>
<reference evidence="2 3" key="1">
    <citation type="submission" date="2016-07" db="EMBL/GenBank/DDBJ databases">
        <title>Pervasive Adenine N6-methylation of Active Genes in Fungi.</title>
        <authorList>
            <consortium name="DOE Joint Genome Institute"/>
            <person name="Mondo S.J."/>
            <person name="Dannebaum R.O."/>
            <person name="Kuo R.C."/>
            <person name="Labutti K."/>
            <person name="Haridas S."/>
            <person name="Kuo A."/>
            <person name="Salamov A."/>
            <person name="Ahrendt S.R."/>
            <person name="Lipzen A."/>
            <person name="Sullivan W."/>
            <person name="Andreopoulos W.B."/>
            <person name="Clum A."/>
            <person name="Lindquist E."/>
            <person name="Daum C."/>
            <person name="Ramamoorthy G.K."/>
            <person name="Gryganskyi A."/>
            <person name="Culley D."/>
            <person name="Magnuson J.K."/>
            <person name="James T.Y."/>
            <person name="O'Malley M.A."/>
            <person name="Stajich J.E."/>
            <person name="Spatafora J.W."/>
            <person name="Visel A."/>
            <person name="Grigoriev I.V."/>
        </authorList>
    </citation>
    <scope>NUCLEOTIDE SEQUENCE [LARGE SCALE GENOMIC DNA]</scope>
    <source>
        <strain evidence="2 3">PL171</strain>
    </source>
</reference>
<feature type="domain" description="Pyridoxamine 5'-phosphate oxidase Alr4036 family FMN-binding" evidence="1">
    <location>
        <begin position="10"/>
        <end position="138"/>
    </location>
</feature>
<dbReference type="Gene3D" id="2.30.110.10">
    <property type="entry name" value="Electron Transport, Fmn-binding Protein, Chain A"/>
    <property type="match status" value="1"/>
</dbReference>
<evidence type="ECO:0000259" key="1">
    <source>
        <dbReference type="Pfam" id="PF12766"/>
    </source>
</evidence>
<dbReference type="STRING" id="765915.A0A1Y2H9Q2"/>
<dbReference type="InterPro" id="IPR024624">
    <property type="entry name" value="Pyridox_Oxase_Alr4036_FMN-bd"/>
</dbReference>
<keyword evidence="3" id="KW-1185">Reference proteome</keyword>
<proteinExistence type="predicted"/>
<accession>A0A1Y2H9Q2</accession>
<dbReference type="PANTHER" id="PTHR28243">
    <property type="entry name" value="AGL049CP"/>
    <property type="match status" value="1"/>
</dbReference>
<evidence type="ECO:0000313" key="2">
    <source>
        <dbReference type="EMBL" id="ORZ30661.1"/>
    </source>
</evidence>
<dbReference type="OrthoDB" id="434253at2759"/>
<dbReference type="Proteomes" id="UP000193411">
    <property type="component" value="Unassembled WGS sequence"/>
</dbReference>
<dbReference type="EMBL" id="MCFL01000077">
    <property type="protein sequence ID" value="ORZ30661.1"/>
    <property type="molecule type" value="Genomic_DNA"/>
</dbReference>
<dbReference type="Pfam" id="PF12766">
    <property type="entry name" value="Pyridox_oxase_2"/>
    <property type="match status" value="1"/>
</dbReference>
<organism evidence="2 3">
    <name type="scientific">Catenaria anguillulae PL171</name>
    <dbReference type="NCBI Taxonomy" id="765915"/>
    <lineage>
        <taxon>Eukaryota</taxon>
        <taxon>Fungi</taxon>
        <taxon>Fungi incertae sedis</taxon>
        <taxon>Blastocladiomycota</taxon>
        <taxon>Blastocladiomycetes</taxon>
        <taxon>Blastocladiales</taxon>
        <taxon>Catenariaceae</taxon>
        <taxon>Catenaria</taxon>
    </lineage>
</organism>
<dbReference type="SUPFAM" id="SSF50475">
    <property type="entry name" value="FMN-binding split barrel"/>
    <property type="match status" value="1"/>
</dbReference>